<dbReference type="AlphaFoldDB" id="A0A5B8XWN1"/>
<proteinExistence type="predicted"/>
<accession>A0A5B8XWN1</accession>
<dbReference type="OrthoDB" id="9853184at2"/>
<reference evidence="1 2" key="1">
    <citation type="submission" date="2019-08" db="EMBL/GenBank/DDBJ databases">
        <authorList>
            <person name="Liang Q."/>
        </authorList>
    </citation>
    <scope>NUCLEOTIDE SEQUENCE [LARGE SCALE GENOMIC DNA]</scope>
    <source>
        <strain evidence="1 2">V1718</strain>
    </source>
</reference>
<dbReference type="EMBL" id="CP042467">
    <property type="protein sequence ID" value="QED29960.1"/>
    <property type="molecule type" value="Genomic_DNA"/>
</dbReference>
<name>A0A5B8XWN1_9DELT</name>
<dbReference type="Proteomes" id="UP000321595">
    <property type="component" value="Chromosome"/>
</dbReference>
<dbReference type="RefSeq" id="WP_146963216.1">
    <property type="nucleotide sequence ID" value="NZ_CP042467.1"/>
</dbReference>
<sequence>MSDLPKPSEILPIPVKLARHKVWKHFYDPQERWDVLCELDIDAARHDAERVSGQKWMVVRELPTLYGVILTNTSELLDRHHEEGYRPAYTNALLNSGSHWARQVDGKPICLSPDFVFLLVGKDTKGRNPDADCVLTAYRPTPKDCLKFDESRRRKHANRYFGKKSKGHRMNFRETILHDLKTETPISTAADVWLLAYAIGYGEALLPDESLTRALLEARERLETIPQALRAQVVESLVWDGRKQAVIKAIEDEDPNDLNEALDHVEDLLAVARALDLREQVDHFVEELDPVLAWISAEMFPALIPFVDANLERYVENVPLGRLWRNLQGHAWRSILQTTAPVDASAEAFMASMFSEPWYIRLANQIRARATDVAKTVLSELEKTVKSASFLPLQPKLGVSTKFAIKMRQWHDQSHHARLFVVDAGYPEGYEVTDDWLNGPTIWEYESDLDLVLLVGTSPIPGEKLVDCLSYASQREDIWVQYRHMSRNPDHVA</sequence>
<keyword evidence="2" id="KW-1185">Reference proteome</keyword>
<evidence type="ECO:0000313" key="1">
    <source>
        <dbReference type="EMBL" id="QED29960.1"/>
    </source>
</evidence>
<dbReference type="KEGG" id="bbae:FRD01_22525"/>
<gene>
    <name evidence="1" type="ORF">FRD01_22525</name>
</gene>
<evidence type="ECO:0000313" key="2">
    <source>
        <dbReference type="Proteomes" id="UP000321595"/>
    </source>
</evidence>
<protein>
    <submittedName>
        <fullName evidence="1">Uncharacterized protein</fullName>
    </submittedName>
</protein>
<organism evidence="1 2">
    <name type="scientific">Microvenator marinus</name>
    <dbReference type="NCBI Taxonomy" id="2600177"/>
    <lineage>
        <taxon>Bacteria</taxon>
        <taxon>Deltaproteobacteria</taxon>
        <taxon>Bradymonadales</taxon>
        <taxon>Microvenatoraceae</taxon>
        <taxon>Microvenator</taxon>
    </lineage>
</organism>